<dbReference type="InterPro" id="IPR052016">
    <property type="entry name" value="Bact_Sigma-Reg"/>
</dbReference>
<dbReference type="PANTHER" id="PTHR43156:SF2">
    <property type="entry name" value="STAGE II SPORULATION PROTEIN E"/>
    <property type="match status" value="1"/>
</dbReference>
<dbReference type="EMBL" id="BSUZ01000001">
    <property type="protein sequence ID" value="GMA86647.1"/>
    <property type="molecule type" value="Genomic_DNA"/>
</dbReference>
<organism evidence="3 4">
    <name type="scientific">Angustibacter aerolatus</name>
    <dbReference type="NCBI Taxonomy" id="1162965"/>
    <lineage>
        <taxon>Bacteria</taxon>
        <taxon>Bacillati</taxon>
        <taxon>Actinomycetota</taxon>
        <taxon>Actinomycetes</taxon>
        <taxon>Kineosporiales</taxon>
        <taxon>Kineosporiaceae</taxon>
    </lineage>
</organism>
<proteinExistence type="predicted"/>
<dbReference type="Pfam" id="PF07228">
    <property type="entry name" value="SpoIIE"/>
    <property type="match status" value="1"/>
</dbReference>
<feature type="domain" description="PPM-type phosphatase" evidence="2">
    <location>
        <begin position="47"/>
        <end position="250"/>
    </location>
</feature>
<evidence type="ECO:0000313" key="3">
    <source>
        <dbReference type="EMBL" id="GMA86647.1"/>
    </source>
</evidence>
<evidence type="ECO:0000256" key="1">
    <source>
        <dbReference type="ARBA" id="ARBA00022801"/>
    </source>
</evidence>
<dbReference type="SUPFAM" id="SSF81606">
    <property type="entry name" value="PP2C-like"/>
    <property type="match status" value="1"/>
</dbReference>
<name>A0ABQ6JFS4_9ACTN</name>
<comment type="caution">
    <text evidence="3">The sequence shown here is derived from an EMBL/GenBank/DDBJ whole genome shotgun (WGS) entry which is preliminary data.</text>
</comment>
<dbReference type="InterPro" id="IPR001932">
    <property type="entry name" value="PPM-type_phosphatase-like_dom"/>
</dbReference>
<sequence length="250" mass="26393">MRDDYLGLLRLVARTIVQALDRIAARAGDRSMSESMQRVLLARPVTSPGLEVAVRYEAASATARIGGDWYDAFVPPDGPTTLVVGDVAGHDQHAAAAMSQVRNLLRGVAAAAPSGPAGVLTVLDGTIDGLGVGIMATAVLAQLDPPLDDGSRVLRWSNAGHPPPVLVEPDGTARLLETTPDPLLGVLGYALTDDPRREQTRVLAPGSTLVLFTDGLVERRDVGLQEGFDRLRAALEQTHEARRRAGSATT</sequence>
<dbReference type="Proteomes" id="UP001157017">
    <property type="component" value="Unassembled WGS sequence"/>
</dbReference>
<accession>A0ABQ6JFS4</accession>
<dbReference type="Gene3D" id="3.60.40.10">
    <property type="entry name" value="PPM-type phosphatase domain"/>
    <property type="match status" value="1"/>
</dbReference>
<dbReference type="SMART" id="SM00331">
    <property type="entry name" value="PP2C_SIG"/>
    <property type="match status" value="1"/>
</dbReference>
<keyword evidence="1" id="KW-0378">Hydrolase</keyword>
<reference evidence="4" key="1">
    <citation type="journal article" date="2019" name="Int. J. Syst. Evol. Microbiol.">
        <title>The Global Catalogue of Microorganisms (GCM) 10K type strain sequencing project: providing services to taxonomists for standard genome sequencing and annotation.</title>
        <authorList>
            <consortium name="The Broad Institute Genomics Platform"/>
            <consortium name="The Broad Institute Genome Sequencing Center for Infectious Disease"/>
            <person name="Wu L."/>
            <person name="Ma J."/>
        </authorList>
    </citation>
    <scope>NUCLEOTIDE SEQUENCE [LARGE SCALE GENOMIC DNA]</scope>
    <source>
        <strain evidence="4">NBRC 108730</strain>
    </source>
</reference>
<keyword evidence="4" id="KW-1185">Reference proteome</keyword>
<protein>
    <recommendedName>
        <fullName evidence="2">PPM-type phosphatase domain-containing protein</fullName>
    </recommendedName>
</protein>
<evidence type="ECO:0000313" key="4">
    <source>
        <dbReference type="Proteomes" id="UP001157017"/>
    </source>
</evidence>
<gene>
    <name evidence="3" type="ORF">GCM10025868_18970</name>
</gene>
<evidence type="ECO:0000259" key="2">
    <source>
        <dbReference type="SMART" id="SM00331"/>
    </source>
</evidence>
<dbReference type="PANTHER" id="PTHR43156">
    <property type="entry name" value="STAGE II SPORULATION PROTEIN E-RELATED"/>
    <property type="match status" value="1"/>
</dbReference>
<dbReference type="InterPro" id="IPR036457">
    <property type="entry name" value="PPM-type-like_dom_sf"/>
</dbReference>